<protein>
    <recommendedName>
        <fullName evidence="2">carbonic anhydrase</fullName>
        <ecNumber evidence="2">4.2.1.1</ecNumber>
    </recommendedName>
</protein>
<evidence type="ECO:0000256" key="1">
    <source>
        <dbReference type="ARBA" id="ARBA00010718"/>
    </source>
</evidence>
<keyword evidence="10" id="KW-1185">Reference proteome</keyword>
<sequence length="616" mass="67379">MSLTSKSELMGLSAMLGENTLYPGGWYELTDGCWLTGGSGFPDGHGFVPLDDVAPQIPSQLPPLFPREYNGRDQAGNRTWFKGRGGMCFENDTTAASHNKAGVRVCVFFTSRFSMEAHVVHFKKAYGNVTNAFAYSDGIAVVAFFLEEAAGGETLYMIEMEHMTLDCDMYSYSECQFRLQVGVWINCNSSEKSNLSSFISANYTTIALLWVQIACFTKFHNETGNHPSGRVYDVDTLSDSIVAGCGTIRNYPGIYQCIKESVQWWVVHVFLLMESVLNISAIHSTASYPSHYKTTLAAKASALGPDSTHTDGHFSDSRQLNTPGGHSLSSAPQLEQKPATFSTDLDIITCHRFTHCTGKEAKLLCWQVEDKLGPNKDLSELTDAVPQIAAPESSTSVPLIAATHWFHDHAMAGGYLTYQGSLTTPPCSEVVTWVVYPLPVTLSEDQVAASLLYTRRPATNTHCLFTKDENAMGELEVSIAAHEGMGLVSSLVTAAESGWTRAAPHQRKFQRRTTAVSQSVSTWLQNSLFSSIGTGILGIMACAGACKICNKQYRKSRCGRSLKGVAVFRTLKTPSGSLMLSNYRPTQDLNGRRVRLAGTEFDPAMLNHVGEGYLRA</sequence>
<dbReference type="SMART" id="SM01057">
    <property type="entry name" value="Carb_anhydrase"/>
    <property type="match status" value="1"/>
</dbReference>
<evidence type="ECO:0000256" key="4">
    <source>
        <dbReference type="ARBA" id="ARBA00022833"/>
    </source>
</evidence>
<feature type="domain" description="Alpha-carbonic anhydrase" evidence="8">
    <location>
        <begin position="1"/>
        <end position="481"/>
    </location>
</feature>
<comment type="similarity">
    <text evidence="1">Belongs to the alpha-carbonic anhydrase family.</text>
</comment>
<proteinExistence type="inferred from homology"/>
<reference evidence="9 10" key="1">
    <citation type="submission" date="2023-02" db="EMBL/GenBank/DDBJ databases">
        <title>LHISI_Scaffold_Assembly.</title>
        <authorList>
            <person name="Stuart O.P."/>
            <person name="Cleave R."/>
            <person name="Magrath M.J.L."/>
            <person name="Mikheyev A.S."/>
        </authorList>
    </citation>
    <scope>NUCLEOTIDE SEQUENCE [LARGE SCALE GENOMIC DNA]</scope>
    <source>
        <strain evidence="9">Daus_M_001</strain>
        <tissue evidence="9">Leg muscle</tissue>
    </source>
</reference>
<accession>A0ABQ9HJG3</accession>
<evidence type="ECO:0000313" key="10">
    <source>
        <dbReference type="Proteomes" id="UP001159363"/>
    </source>
</evidence>
<dbReference type="InterPro" id="IPR036398">
    <property type="entry name" value="CA_dom_sf"/>
</dbReference>
<dbReference type="InterPro" id="IPR023561">
    <property type="entry name" value="Carbonic_anhydrase_a-class"/>
</dbReference>
<comment type="catalytic activity">
    <reaction evidence="6">
        <text>hydrogencarbonate + H(+) = CO2 + H2O</text>
        <dbReference type="Rhea" id="RHEA:10748"/>
        <dbReference type="ChEBI" id="CHEBI:15377"/>
        <dbReference type="ChEBI" id="CHEBI:15378"/>
        <dbReference type="ChEBI" id="CHEBI:16526"/>
        <dbReference type="ChEBI" id="CHEBI:17544"/>
        <dbReference type="EC" id="4.2.1.1"/>
    </reaction>
</comment>
<feature type="compositionally biased region" description="Polar residues" evidence="7">
    <location>
        <begin position="317"/>
        <end position="333"/>
    </location>
</feature>
<dbReference type="InterPro" id="IPR001148">
    <property type="entry name" value="CA_dom"/>
</dbReference>
<dbReference type="PROSITE" id="PS51144">
    <property type="entry name" value="ALPHA_CA_2"/>
    <property type="match status" value="1"/>
</dbReference>
<evidence type="ECO:0000259" key="8">
    <source>
        <dbReference type="PROSITE" id="PS51144"/>
    </source>
</evidence>
<evidence type="ECO:0000256" key="3">
    <source>
        <dbReference type="ARBA" id="ARBA00022723"/>
    </source>
</evidence>
<dbReference type="EC" id="4.2.1.1" evidence="2"/>
<dbReference type="Proteomes" id="UP001159363">
    <property type="component" value="Chromosome 4"/>
</dbReference>
<evidence type="ECO:0000256" key="2">
    <source>
        <dbReference type="ARBA" id="ARBA00012925"/>
    </source>
</evidence>
<comment type="caution">
    <text evidence="9">The sequence shown here is derived from an EMBL/GenBank/DDBJ whole genome shotgun (WGS) entry which is preliminary data.</text>
</comment>
<dbReference type="PANTHER" id="PTHR18952">
    <property type="entry name" value="CARBONIC ANHYDRASE"/>
    <property type="match status" value="1"/>
</dbReference>
<dbReference type="PANTHER" id="PTHR18952:SF265">
    <property type="entry name" value="CARBONIC ANHYDRASE"/>
    <property type="match status" value="1"/>
</dbReference>
<organism evidence="9 10">
    <name type="scientific">Dryococelus australis</name>
    <dbReference type="NCBI Taxonomy" id="614101"/>
    <lineage>
        <taxon>Eukaryota</taxon>
        <taxon>Metazoa</taxon>
        <taxon>Ecdysozoa</taxon>
        <taxon>Arthropoda</taxon>
        <taxon>Hexapoda</taxon>
        <taxon>Insecta</taxon>
        <taxon>Pterygota</taxon>
        <taxon>Neoptera</taxon>
        <taxon>Polyneoptera</taxon>
        <taxon>Phasmatodea</taxon>
        <taxon>Verophasmatodea</taxon>
        <taxon>Anareolatae</taxon>
        <taxon>Phasmatidae</taxon>
        <taxon>Eurycanthinae</taxon>
        <taxon>Dryococelus</taxon>
    </lineage>
</organism>
<gene>
    <name evidence="9" type="ORF">PR048_015935</name>
</gene>
<evidence type="ECO:0000256" key="7">
    <source>
        <dbReference type="SAM" id="MobiDB-lite"/>
    </source>
</evidence>
<dbReference type="Gene3D" id="3.10.200.10">
    <property type="entry name" value="Alpha carbonic anhydrase"/>
    <property type="match status" value="2"/>
</dbReference>
<name>A0ABQ9HJG3_9NEOP</name>
<keyword evidence="5" id="KW-0456">Lyase</keyword>
<dbReference type="EMBL" id="JARBHB010000005">
    <property type="protein sequence ID" value="KAJ8884078.1"/>
    <property type="molecule type" value="Genomic_DNA"/>
</dbReference>
<evidence type="ECO:0000256" key="6">
    <source>
        <dbReference type="ARBA" id="ARBA00048348"/>
    </source>
</evidence>
<feature type="region of interest" description="Disordered" evidence="7">
    <location>
        <begin position="303"/>
        <end position="333"/>
    </location>
</feature>
<evidence type="ECO:0000313" key="9">
    <source>
        <dbReference type="EMBL" id="KAJ8884078.1"/>
    </source>
</evidence>
<dbReference type="SUPFAM" id="SSF51069">
    <property type="entry name" value="Carbonic anhydrase"/>
    <property type="match status" value="1"/>
</dbReference>
<keyword evidence="4" id="KW-0862">Zinc</keyword>
<dbReference type="Pfam" id="PF00194">
    <property type="entry name" value="Carb_anhydrase"/>
    <property type="match status" value="2"/>
</dbReference>
<evidence type="ECO:0000256" key="5">
    <source>
        <dbReference type="ARBA" id="ARBA00023239"/>
    </source>
</evidence>
<keyword evidence="3" id="KW-0479">Metal-binding</keyword>